<dbReference type="GO" id="GO:0000166">
    <property type="term" value="F:nucleotide binding"/>
    <property type="evidence" value="ECO:0007669"/>
    <property type="project" value="InterPro"/>
</dbReference>
<feature type="chain" id="PRO_5043369284" evidence="2">
    <location>
        <begin position="29"/>
        <end position="363"/>
    </location>
</feature>
<evidence type="ECO:0000256" key="2">
    <source>
        <dbReference type="SAM" id="SignalP"/>
    </source>
</evidence>
<protein>
    <submittedName>
        <fullName evidence="5">Gfo/Idh/MocA family oxidoreductase</fullName>
    </submittedName>
</protein>
<dbReference type="Pfam" id="PF01408">
    <property type="entry name" value="GFO_IDH_MocA"/>
    <property type="match status" value="1"/>
</dbReference>
<evidence type="ECO:0000256" key="1">
    <source>
        <dbReference type="ARBA" id="ARBA00023002"/>
    </source>
</evidence>
<feature type="domain" description="GFO/IDH/MocA-like oxidoreductase" evidence="4">
    <location>
        <begin position="170"/>
        <end position="286"/>
    </location>
</feature>
<feature type="domain" description="Gfo/Idh/MocA-like oxidoreductase N-terminal" evidence="3">
    <location>
        <begin position="40"/>
        <end position="160"/>
    </location>
</feature>
<accession>A0AAU7CA68</accession>
<dbReference type="Gene3D" id="3.40.50.720">
    <property type="entry name" value="NAD(P)-binding Rossmann-like Domain"/>
    <property type="match status" value="1"/>
</dbReference>
<feature type="signal peptide" evidence="2">
    <location>
        <begin position="1"/>
        <end position="28"/>
    </location>
</feature>
<name>A0AAU7CA68_9BACT</name>
<gene>
    <name evidence="5" type="ORF">V5E97_27310</name>
</gene>
<evidence type="ECO:0000313" key="5">
    <source>
        <dbReference type="EMBL" id="XBH02023.1"/>
    </source>
</evidence>
<dbReference type="SUPFAM" id="SSF55347">
    <property type="entry name" value="Glyceraldehyde-3-phosphate dehydrogenase-like, C-terminal domain"/>
    <property type="match status" value="1"/>
</dbReference>
<reference evidence="5" key="1">
    <citation type="submission" date="2024-05" db="EMBL/GenBank/DDBJ databases">
        <title>Planctomycetes of the genus Singulisphaera possess chitinolytic capabilities.</title>
        <authorList>
            <person name="Ivanova A."/>
        </authorList>
    </citation>
    <scope>NUCLEOTIDE SEQUENCE</scope>
    <source>
        <strain evidence="5">Ch08T</strain>
    </source>
</reference>
<dbReference type="EMBL" id="CP155447">
    <property type="protein sequence ID" value="XBH02023.1"/>
    <property type="molecule type" value="Genomic_DNA"/>
</dbReference>
<keyword evidence="2" id="KW-0732">Signal</keyword>
<organism evidence="5">
    <name type="scientific">Singulisphaera sp. Ch08</name>
    <dbReference type="NCBI Taxonomy" id="3120278"/>
    <lineage>
        <taxon>Bacteria</taxon>
        <taxon>Pseudomonadati</taxon>
        <taxon>Planctomycetota</taxon>
        <taxon>Planctomycetia</taxon>
        <taxon>Isosphaerales</taxon>
        <taxon>Isosphaeraceae</taxon>
        <taxon>Singulisphaera</taxon>
    </lineage>
</organism>
<keyword evidence="1" id="KW-0560">Oxidoreductase</keyword>
<dbReference type="GO" id="GO:0016491">
    <property type="term" value="F:oxidoreductase activity"/>
    <property type="evidence" value="ECO:0007669"/>
    <property type="project" value="UniProtKB-KW"/>
</dbReference>
<dbReference type="Pfam" id="PF22725">
    <property type="entry name" value="GFO_IDH_MocA_C3"/>
    <property type="match status" value="1"/>
</dbReference>
<dbReference type="PANTHER" id="PTHR43818:SF11">
    <property type="entry name" value="BCDNA.GH03377"/>
    <property type="match status" value="1"/>
</dbReference>
<proteinExistence type="predicted"/>
<dbReference type="InterPro" id="IPR050463">
    <property type="entry name" value="Gfo/Idh/MocA_oxidrdct_glycsds"/>
</dbReference>
<dbReference type="SUPFAM" id="SSF51735">
    <property type="entry name" value="NAD(P)-binding Rossmann-fold domains"/>
    <property type="match status" value="1"/>
</dbReference>
<dbReference type="AlphaFoldDB" id="A0AAU7CA68"/>
<dbReference type="InterPro" id="IPR036291">
    <property type="entry name" value="NAD(P)-bd_dom_sf"/>
</dbReference>
<evidence type="ECO:0000259" key="4">
    <source>
        <dbReference type="Pfam" id="PF22725"/>
    </source>
</evidence>
<sequence length="363" mass="40033">MNGENRRAVIKRFGGALACSLTSGLANAQPGAARPAQPRIKIGQIGVGHAHASKLSVFRQSADYEVVGIVEPDAELRRKAEAQAPYRDLKWMSQEQLLNAPGVQAILVETRVRNLLDTAEACVEAGKHIHLDKPAGESLPQYRRILDAAAKRNLLVQMGYMYRYNPAVVLLRDLLKRGWLGDVFEVHAVMSKVVDPAARRELAEYRGGIMFELGCHIIDLVVGALGKPTKVTPFSRHAGSRDDALLDNMLAVFEYPRALATVKSTAMEVDGGERRHLVVCGTEGTFQIQPLDNPSAHLVLSTSRGEYKKGRQNISFPKYIRYVDDAADMARIIRGEKPTDFPYEHDLTVQTTLLEASGQPTNK</sequence>
<dbReference type="Gene3D" id="3.30.360.10">
    <property type="entry name" value="Dihydrodipicolinate Reductase, domain 2"/>
    <property type="match status" value="1"/>
</dbReference>
<dbReference type="InterPro" id="IPR000683">
    <property type="entry name" value="Gfo/Idh/MocA-like_OxRdtase_N"/>
</dbReference>
<dbReference type="RefSeq" id="WP_406694767.1">
    <property type="nucleotide sequence ID" value="NZ_CP155447.1"/>
</dbReference>
<dbReference type="PANTHER" id="PTHR43818">
    <property type="entry name" value="BCDNA.GH03377"/>
    <property type="match status" value="1"/>
</dbReference>
<evidence type="ECO:0000259" key="3">
    <source>
        <dbReference type="Pfam" id="PF01408"/>
    </source>
</evidence>
<dbReference type="InterPro" id="IPR055170">
    <property type="entry name" value="GFO_IDH_MocA-like_dom"/>
</dbReference>